<dbReference type="GO" id="GO:0042026">
    <property type="term" value="P:protein refolding"/>
    <property type="evidence" value="ECO:0007669"/>
    <property type="project" value="TreeGrafter"/>
</dbReference>
<dbReference type="GO" id="GO:0051082">
    <property type="term" value="F:unfolded protein binding"/>
    <property type="evidence" value="ECO:0007669"/>
    <property type="project" value="TreeGrafter"/>
</dbReference>
<evidence type="ECO:0000259" key="4">
    <source>
        <dbReference type="PROSITE" id="PS01031"/>
    </source>
</evidence>
<dbReference type="InterPro" id="IPR002068">
    <property type="entry name" value="A-crystallin/Hsp20_dom"/>
</dbReference>
<dbReference type="Pfam" id="PF00011">
    <property type="entry name" value="HSP20"/>
    <property type="match status" value="1"/>
</dbReference>
<dbReference type="InterPro" id="IPR001436">
    <property type="entry name" value="Alpha-crystallin/sHSP_animal"/>
</dbReference>
<accession>A0A9Q0MEA6</accession>
<dbReference type="SUPFAM" id="SSF49764">
    <property type="entry name" value="HSP20-like chaperones"/>
    <property type="match status" value="1"/>
</dbReference>
<evidence type="ECO:0000313" key="5">
    <source>
        <dbReference type="EMBL" id="KAJ6223528.1"/>
    </source>
</evidence>
<dbReference type="InterPro" id="IPR008978">
    <property type="entry name" value="HSP20-like_chaperone"/>
</dbReference>
<dbReference type="PROSITE" id="PS01031">
    <property type="entry name" value="SHSP"/>
    <property type="match status" value="1"/>
</dbReference>
<dbReference type="GO" id="GO:0009408">
    <property type="term" value="P:response to heat"/>
    <property type="evidence" value="ECO:0007669"/>
    <property type="project" value="TreeGrafter"/>
</dbReference>
<dbReference type="GO" id="GO:0005634">
    <property type="term" value="C:nucleus"/>
    <property type="evidence" value="ECO:0007669"/>
    <property type="project" value="TreeGrafter"/>
</dbReference>
<sequence>MSSSNVERSTTTTHHSSSCCHHIHPEKESYRELASLKPDRSNVTSTFYDTEITPKIEDGKFKIRLDFHGFEPSDIQVKMERDQLVIKGKKNGDPKNGVVQNREIVQQFNIPKNVNSSGLSCKLDSFGYLNVEAPLKQWEDERIRERYIPVYKSYTSY</sequence>
<evidence type="ECO:0000256" key="3">
    <source>
        <dbReference type="SAM" id="MobiDB-lite"/>
    </source>
</evidence>
<dbReference type="PANTHER" id="PTHR45640:SF26">
    <property type="entry name" value="RE23625P"/>
    <property type="match status" value="1"/>
</dbReference>
<dbReference type="CDD" id="cd06526">
    <property type="entry name" value="metazoan_ACD"/>
    <property type="match status" value="1"/>
</dbReference>
<dbReference type="Proteomes" id="UP001142055">
    <property type="component" value="Chromosome 1"/>
</dbReference>
<dbReference type="AlphaFoldDB" id="A0A9Q0MEA6"/>
<name>A0A9Q0MEA6_BLOTA</name>
<dbReference type="PRINTS" id="PR00299">
    <property type="entry name" value="ACRYSTALLIN"/>
</dbReference>
<dbReference type="GO" id="GO:0005737">
    <property type="term" value="C:cytoplasm"/>
    <property type="evidence" value="ECO:0007669"/>
    <property type="project" value="TreeGrafter"/>
</dbReference>
<dbReference type="PANTHER" id="PTHR45640">
    <property type="entry name" value="HEAT SHOCK PROTEIN HSP-12.2-RELATED"/>
    <property type="match status" value="1"/>
</dbReference>
<gene>
    <name evidence="5" type="ORF">RDWZM_002073</name>
</gene>
<feature type="domain" description="SHSP" evidence="4">
    <location>
        <begin position="43"/>
        <end position="151"/>
    </location>
</feature>
<evidence type="ECO:0000313" key="6">
    <source>
        <dbReference type="Proteomes" id="UP001142055"/>
    </source>
</evidence>
<organism evidence="5 6">
    <name type="scientific">Blomia tropicalis</name>
    <name type="common">Mite</name>
    <dbReference type="NCBI Taxonomy" id="40697"/>
    <lineage>
        <taxon>Eukaryota</taxon>
        <taxon>Metazoa</taxon>
        <taxon>Ecdysozoa</taxon>
        <taxon>Arthropoda</taxon>
        <taxon>Chelicerata</taxon>
        <taxon>Arachnida</taxon>
        <taxon>Acari</taxon>
        <taxon>Acariformes</taxon>
        <taxon>Sarcoptiformes</taxon>
        <taxon>Astigmata</taxon>
        <taxon>Glycyphagoidea</taxon>
        <taxon>Echimyopodidae</taxon>
        <taxon>Blomia</taxon>
    </lineage>
</organism>
<comment type="caution">
    <text evidence="5">The sequence shown here is derived from an EMBL/GenBank/DDBJ whole genome shotgun (WGS) entry which is preliminary data.</text>
</comment>
<evidence type="ECO:0000256" key="1">
    <source>
        <dbReference type="PROSITE-ProRule" id="PRU00285"/>
    </source>
</evidence>
<feature type="compositionally biased region" description="Low complexity" evidence="3">
    <location>
        <begin position="9"/>
        <end position="20"/>
    </location>
</feature>
<reference evidence="5" key="1">
    <citation type="submission" date="2022-12" db="EMBL/GenBank/DDBJ databases">
        <title>Genome assemblies of Blomia tropicalis.</title>
        <authorList>
            <person name="Cui Y."/>
        </authorList>
    </citation>
    <scope>NUCLEOTIDE SEQUENCE</scope>
    <source>
        <tissue evidence="5">Adult mites</tissue>
    </source>
</reference>
<dbReference type="Gene3D" id="2.60.40.790">
    <property type="match status" value="1"/>
</dbReference>
<comment type="similarity">
    <text evidence="1 2">Belongs to the small heat shock protein (HSP20) family.</text>
</comment>
<keyword evidence="6" id="KW-1185">Reference proteome</keyword>
<evidence type="ECO:0000256" key="2">
    <source>
        <dbReference type="RuleBase" id="RU003616"/>
    </source>
</evidence>
<dbReference type="EMBL" id="JAPWDV010000001">
    <property type="protein sequence ID" value="KAJ6223528.1"/>
    <property type="molecule type" value="Genomic_DNA"/>
</dbReference>
<feature type="region of interest" description="Disordered" evidence="3">
    <location>
        <begin position="1"/>
        <end position="24"/>
    </location>
</feature>
<proteinExistence type="inferred from homology"/>
<protein>
    <recommendedName>
        <fullName evidence="4">SHSP domain-containing protein</fullName>
    </recommendedName>
</protein>